<dbReference type="EMBL" id="REGN01005087">
    <property type="protein sequence ID" value="RNA14933.1"/>
    <property type="molecule type" value="Genomic_DNA"/>
</dbReference>
<evidence type="ECO:0000313" key="2">
    <source>
        <dbReference type="Proteomes" id="UP000276133"/>
    </source>
</evidence>
<dbReference type="Proteomes" id="UP000276133">
    <property type="component" value="Unassembled WGS sequence"/>
</dbReference>
<reference evidence="1 2" key="1">
    <citation type="journal article" date="2018" name="Sci. Rep.">
        <title>Genomic signatures of local adaptation to the degree of environmental predictability in rotifers.</title>
        <authorList>
            <person name="Franch-Gras L."/>
            <person name="Hahn C."/>
            <person name="Garcia-Roger E.M."/>
            <person name="Carmona M.J."/>
            <person name="Serra M."/>
            <person name="Gomez A."/>
        </authorList>
    </citation>
    <scope>NUCLEOTIDE SEQUENCE [LARGE SCALE GENOMIC DNA]</scope>
    <source>
        <strain evidence="1">HYR1</strain>
    </source>
</reference>
<name>A0A3M7QUI6_BRAPC</name>
<proteinExistence type="predicted"/>
<evidence type="ECO:0000313" key="1">
    <source>
        <dbReference type="EMBL" id="RNA14933.1"/>
    </source>
</evidence>
<keyword evidence="2" id="KW-1185">Reference proteome</keyword>
<comment type="caution">
    <text evidence="1">The sequence shown here is derived from an EMBL/GenBank/DDBJ whole genome shotgun (WGS) entry which is preliminary data.</text>
</comment>
<protein>
    <submittedName>
        <fullName evidence="1">Uncharacterized protein</fullName>
    </submittedName>
</protein>
<organism evidence="1 2">
    <name type="scientific">Brachionus plicatilis</name>
    <name type="common">Marine rotifer</name>
    <name type="synonym">Brachionus muelleri</name>
    <dbReference type="NCBI Taxonomy" id="10195"/>
    <lineage>
        <taxon>Eukaryota</taxon>
        <taxon>Metazoa</taxon>
        <taxon>Spiralia</taxon>
        <taxon>Gnathifera</taxon>
        <taxon>Rotifera</taxon>
        <taxon>Eurotatoria</taxon>
        <taxon>Monogononta</taxon>
        <taxon>Pseudotrocha</taxon>
        <taxon>Ploima</taxon>
        <taxon>Brachionidae</taxon>
        <taxon>Brachionus</taxon>
    </lineage>
</organism>
<accession>A0A3M7QUI6</accession>
<sequence length="61" mass="6973">MYQDYVGIGVKRRTSPQNHIRFCNVVSTNLKGCPLKLPIPVYPAVPVELCTKLYPKVHNLY</sequence>
<gene>
    <name evidence="1" type="ORF">BpHYR1_048491</name>
</gene>
<dbReference type="AlphaFoldDB" id="A0A3M7QUI6"/>